<evidence type="ECO:0000256" key="6">
    <source>
        <dbReference type="ARBA" id="ARBA00023004"/>
    </source>
</evidence>
<keyword evidence="8 10" id="KW-0472">Membrane</keyword>
<evidence type="ECO:0000256" key="12">
    <source>
        <dbReference type="SAM" id="MobiDB-lite"/>
    </source>
</evidence>
<evidence type="ECO:0000256" key="7">
    <source>
        <dbReference type="ARBA" id="ARBA00023077"/>
    </source>
</evidence>
<feature type="region of interest" description="Disordered" evidence="12">
    <location>
        <begin position="108"/>
        <end position="132"/>
    </location>
</feature>
<gene>
    <name evidence="14" type="ORF">GLE_0733</name>
</gene>
<keyword evidence="3 10" id="KW-1134">Transmembrane beta strand</keyword>
<keyword evidence="6" id="KW-0408">Iron</keyword>
<evidence type="ECO:0000256" key="9">
    <source>
        <dbReference type="ARBA" id="ARBA00023237"/>
    </source>
</evidence>
<keyword evidence="9 10" id="KW-0998">Cell outer membrane</keyword>
<dbReference type="InterPro" id="IPR036942">
    <property type="entry name" value="Beta-barrel_TonB_sf"/>
</dbReference>
<dbReference type="Proteomes" id="UP000061569">
    <property type="component" value="Chromosome"/>
</dbReference>
<evidence type="ECO:0000256" key="10">
    <source>
        <dbReference type="PROSITE-ProRule" id="PRU01360"/>
    </source>
</evidence>
<dbReference type="GO" id="GO:0006826">
    <property type="term" value="P:iron ion transport"/>
    <property type="evidence" value="ECO:0007669"/>
    <property type="project" value="UniProtKB-KW"/>
</dbReference>
<dbReference type="InterPro" id="IPR000531">
    <property type="entry name" value="Beta-barrel_TonB"/>
</dbReference>
<evidence type="ECO:0000256" key="8">
    <source>
        <dbReference type="ARBA" id="ARBA00023136"/>
    </source>
</evidence>
<evidence type="ECO:0000256" key="3">
    <source>
        <dbReference type="ARBA" id="ARBA00022452"/>
    </source>
</evidence>
<evidence type="ECO:0000256" key="1">
    <source>
        <dbReference type="ARBA" id="ARBA00004571"/>
    </source>
</evidence>
<keyword evidence="2 10" id="KW-0813">Transport</keyword>
<dbReference type="Pfam" id="PF07660">
    <property type="entry name" value="STN"/>
    <property type="match status" value="1"/>
</dbReference>
<dbReference type="GO" id="GO:0009279">
    <property type="term" value="C:cell outer membrane"/>
    <property type="evidence" value="ECO:0007669"/>
    <property type="project" value="UniProtKB-SubCell"/>
</dbReference>
<dbReference type="STRING" id="69.GLE_0733"/>
<dbReference type="KEGG" id="lez:GLE_0733"/>
<dbReference type="Gene3D" id="2.170.130.10">
    <property type="entry name" value="TonB-dependent receptor, plug domain"/>
    <property type="match status" value="1"/>
</dbReference>
<evidence type="ECO:0000256" key="11">
    <source>
        <dbReference type="RuleBase" id="RU003357"/>
    </source>
</evidence>
<dbReference type="InterPro" id="IPR012910">
    <property type="entry name" value="Plug_dom"/>
</dbReference>
<reference evidence="14 15" key="1">
    <citation type="submission" date="2015-11" db="EMBL/GenBank/DDBJ databases">
        <title>Genome sequences of Lysobacter enzymogenes strain C3 and Lysobacter antibioticus ATCC 29479.</title>
        <authorList>
            <person name="Kobayashi D.Y."/>
        </authorList>
    </citation>
    <scope>NUCLEOTIDE SEQUENCE [LARGE SCALE GENOMIC DNA]</scope>
    <source>
        <strain evidence="14 15">C3</strain>
    </source>
</reference>
<dbReference type="AlphaFoldDB" id="A0A0S2DC38"/>
<dbReference type="SUPFAM" id="SSF56935">
    <property type="entry name" value="Porins"/>
    <property type="match status" value="1"/>
</dbReference>
<dbReference type="PATRIC" id="fig|69.6.peg.721"/>
<evidence type="ECO:0000313" key="14">
    <source>
        <dbReference type="EMBL" id="ALN56091.1"/>
    </source>
</evidence>
<dbReference type="InterPro" id="IPR011662">
    <property type="entry name" value="Secretin/TonB_short_N"/>
</dbReference>
<evidence type="ECO:0000256" key="2">
    <source>
        <dbReference type="ARBA" id="ARBA00022448"/>
    </source>
</evidence>
<dbReference type="SMART" id="SM00965">
    <property type="entry name" value="STN"/>
    <property type="match status" value="1"/>
</dbReference>
<evidence type="ECO:0000256" key="5">
    <source>
        <dbReference type="ARBA" id="ARBA00022692"/>
    </source>
</evidence>
<dbReference type="PROSITE" id="PS52016">
    <property type="entry name" value="TONB_DEPENDENT_REC_3"/>
    <property type="match status" value="1"/>
</dbReference>
<feature type="chain" id="PRO_5043534137" evidence="13">
    <location>
        <begin position="23"/>
        <end position="954"/>
    </location>
</feature>
<protein>
    <submittedName>
        <fullName evidence="14">TonB-dependent receptor</fullName>
    </submittedName>
</protein>
<comment type="similarity">
    <text evidence="10 11">Belongs to the TonB-dependent receptor family.</text>
</comment>
<dbReference type="OrthoDB" id="6276154at2"/>
<name>A0A0S2DC38_LYSEN</name>
<keyword evidence="4" id="KW-0406">Ion transport</keyword>
<accession>A0A0S2DC38</accession>
<dbReference type="InterPro" id="IPR037066">
    <property type="entry name" value="Plug_dom_sf"/>
</dbReference>
<keyword evidence="13" id="KW-0732">Signal</keyword>
<evidence type="ECO:0000256" key="13">
    <source>
        <dbReference type="SAM" id="SignalP"/>
    </source>
</evidence>
<keyword evidence="14" id="KW-0675">Receptor</keyword>
<dbReference type="Gene3D" id="3.55.50.30">
    <property type="match status" value="1"/>
</dbReference>
<dbReference type="Pfam" id="PF00593">
    <property type="entry name" value="TonB_dep_Rec_b-barrel"/>
    <property type="match status" value="1"/>
</dbReference>
<dbReference type="InterPro" id="IPR039426">
    <property type="entry name" value="TonB-dep_rcpt-like"/>
</dbReference>
<evidence type="ECO:0000313" key="15">
    <source>
        <dbReference type="Proteomes" id="UP000061569"/>
    </source>
</evidence>
<comment type="subcellular location">
    <subcellularLocation>
        <location evidence="1 10">Cell outer membrane</location>
        <topology evidence="1 10">Multi-pass membrane protein</topology>
    </subcellularLocation>
</comment>
<dbReference type="PANTHER" id="PTHR47234">
    <property type="match status" value="1"/>
</dbReference>
<dbReference type="Gene3D" id="2.40.170.20">
    <property type="entry name" value="TonB-dependent receptor, beta-barrel domain"/>
    <property type="match status" value="1"/>
</dbReference>
<keyword evidence="5 10" id="KW-0812">Transmembrane</keyword>
<feature type="signal peptide" evidence="13">
    <location>
        <begin position="1"/>
        <end position="22"/>
    </location>
</feature>
<proteinExistence type="inferred from homology"/>
<dbReference type="Pfam" id="PF07715">
    <property type="entry name" value="Plug"/>
    <property type="match status" value="1"/>
</dbReference>
<dbReference type="PANTHER" id="PTHR47234:SF1">
    <property type="entry name" value="TONB-DEPENDENT RECEPTOR"/>
    <property type="match status" value="1"/>
</dbReference>
<keyword evidence="4" id="KW-0410">Iron transport</keyword>
<evidence type="ECO:0000256" key="4">
    <source>
        <dbReference type="ARBA" id="ARBA00022496"/>
    </source>
</evidence>
<sequence>MAKISHAFIVSVALTFSPVAGALPAVQGDSPADGYTISPGALDDALNAFATGNRLQLIYSPALVARRRTAGLRGRPPVREGLAQLLEGTGLTAVAVKANVYLLQPAPRARPRPAPAVQTGTPPAPAPHGPTTTELDTVHVTGSRIGRAVFESSLPLTLITNEQIRSSGHQTLFDVLRLLPGMSGHHPRNVATENGASQVPSAAAASASLYSLGPRATLFLVDGRRMANYGLISTDYGALTDLNGIPLSMVDHIEIAHGGASAIYGADAMAGVVNIILKKDYRGAEVGASFGVSQRGDAEQQRQYASFGEQTPGGGNVFVSVDHFTRNPLIGSQRKWATMDQRLSGQADGRYLAGYFDGYQISPIEGCENTTAPGVVDESARCSLDQARYVSLQPGITSSALYAYFHQPFGQNKEFYADLRATRVGLEVQNPPFSASLRLPDSHPDAGGGRWLNYWFSDVGPIRSRSITTTRDFTVGVKGFRDKWEWDVSLAQRRNKVANRITGLINEPAVTQEVQTMSLRFDKAATNEPKVLAEIAPQTTMGGEIVLDMFSASVEGPLFELPAGEARLAAGVEARREVLRARPDEDFVQGHVALAQEFDARRASRNTSALYGEANVPLLQKLWLNAAWRLDRSSGYGNQISPMYGLRWQPLRSLVLRATMGEGYRAPTLAELRRPLMIGQDTVGRLAEDFPVPCAVSLHDAEGTEYCQVDVRAGVNPKLRPEISTSRNFSVVWTPTEDLTVSLDRYRIHRRNEIVATASLEYPKLFPKQLVLDEFGQVTEVIRQLDNYGSTDVRGWELSAEYRMPTRRWGNFAVRLNGHYLDTLRRGVHSQVPELDYAGFGTPNRTVLGSVRWSYGDWSATLNARYMGPATVLKRTPDQPCPKMAFRTICSTPSATLLGLDLTYEGFDKWLFGLNISNLNDRRPVNYDYSAGGYSLVDDDPVGRYYLVSAMYRF</sequence>
<organism evidence="14 15">
    <name type="scientific">Lysobacter enzymogenes</name>
    <dbReference type="NCBI Taxonomy" id="69"/>
    <lineage>
        <taxon>Bacteria</taxon>
        <taxon>Pseudomonadati</taxon>
        <taxon>Pseudomonadota</taxon>
        <taxon>Gammaproteobacteria</taxon>
        <taxon>Lysobacterales</taxon>
        <taxon>Lysobacteraceae</taxon>
        <taxon>Lysobacter</taxon>
    </lineage>
</organism>
<dbReference type="EMBL" id="CP013140">
    <property type="protein sequence ID" value="ALN56091.1"/>
    <property type="molecule type" value="Genomic_DNA"/>
</dbReference>
<keyword evidence="7 11" id="KW-0798">TonB box</keyword>